<keyword evidence="2" id="KW-0732">Signal</keyword>
<gene>
    <name evidence="3" type="ORF">THRCLA_21669</name>
</gene>
<protein>
    <recommendedName>
        <fullName evidence="5">Secreted protein</fullName>
    </recommendedName>
</protein>
<keyword evidence="1" id="KW-1133">Transmembrane helix</keyword>
<evidence type="ECO:0000313" key="3">
    <source>
        <dbReference type="EMBL" id="OQS00650.1"/>
    </source>
</evidence>
<sequence>MQAVLLLVALLASEATVCDQVCNITLPANASCSTCIPCAIGLTNTSWSCVLAESFNCTGSNKQACPVANQTKGPIGNVQSTDTIVQDEEARSPRIPPLALFFIVAGTLGTFLGIVTLYYRKKYFRKHKAIQEVKVDPTIRSDEGKSDPTTGPVVLDMTSTPKYIPTFSILQDEQSEASNRKANKGHEAWGSADTISSINNDPWVFIRTERSDMNHDFLHADVDRTTSSNHAHNSSFADRNVSPLVIKPPSKNSFYI</sequence>
<evidence type="ECO:0000313" key="4">
    <source>
        <dbReference type="Proteomes" id="UP000243217"/>
    </source>
</evidence>
<reference evidence="3 4" key="1">
    <citation type="journal article" date="2014" name="Genome Biol. Evol.">
        <title>The secreted proteins of Achlya hypogyna and Thraustotheca clavata identify the ancestral oomycete secretome and reveal gene acquisitions by horizontal gene transfer.</title>
        <authorList>
            <person name="Misner I."/>
            <person name="Blouin N."/>
            <person name="Leonard G."/>
            <person name="Richards T.A."/>
            <person name="Lane C.E."/>
        </authorList>
    </citation>
    <scope>NUCLEOTIDE SEQUENCE [LARGE SCALE GENOMIC DNA]</scope>
    <source>
        <strain evidence="3 4">ATCC 34112</strain>
    </source>
</reference>
<keyword evidence="1" id="KW-0812">Transmembrane</keyword>
<accession>A0A1V9ZS85</accession>
<dbReference type="AlphaFoldDB" id="A0A1V9ZS85"/>
<evidence type="ECO:0000256" key="2">
    <source>
        <dbReference type="SAM" id="SignalP"/>
    </source>
</evidence>
<keyword evidence="1" id="KW-0472">Membrane</keyword>
<proteinExistence type="predicted"/>
<keyword evidence="4" id="KW-1185">Reference proteome</keyword>
<feature type="signal peptide" evidence="2">
    <location>
        <begin position="1"/>
        <end position="18"/>
    </location>
</feature>
<feature type="chain" id="PRO_5012099521" description="Secreted protein" evidence="2">
    <location>
        <begin position="19"/>
        <end position="256"/>
    </location>
</feature>
<dbReference type="Proteomes" id="UP000243217">
    <property type="component" value="Unassembled WGS sequence"/>
</dbReference>
<feature type="transmembrane region" description="Helical" evidence="1">
    <location>
        <begin position="98"/>
        <end position="119"/>
    </location>
</feature>
<organism evidence="3 4">
    <name type="scientific">Thraustotheca clavata</name>
    <dbReference type="NCBI Taxonomy" id="74557"/>
    <lineage>
        <taxon>Eukaryota</taxon>
        <taxon>Sar</taxon>
        <taxon>Stramenopiles</taxon>
        <taxon>Oomycota</taxon>
        <taxon>Saprolegniomycetes</taxon>
        <taxon>Saprolegniales</taxon>
        <taxon>Achlyaceae</taxon>
        <taxon>Thraustotheca</taxon>
    </lineage>
</organism>
<comment type="caution">
    <text evidence="3">The sequence shown here is derived from an EMBL/GenBank/DDBJ whole genome shotgun (WGS) entry which is preliminary data.</text>
</comment>
<evidence type="ECO:0000256" key="1">
    <source>
        <dbReference type="SAM" id="Phobius"/>
    </source>
</evidence>
<dbReference type="EMBL" id="JNBS01001692">
    <property type="protein sequence ID" value="OQS00650.1"/>
    <property type="molecule type" value="Genomic_DNA"/>
</dbReference>
<dbReference type="OrthoDB" id="79311at2759"/>
<evidence type="ECO:0008006" key="5">
    <source>
        <dbReference type="Google" id="ProtNLM"/>
    </source>
</evidence>
<name>A0A1V9ZS85_9STRA</name>